<dbReference type="EMBL" id="JBBNAE010000005">
    <property type="protein sequence ID" value="KAK9122837.1"/>
    <property type="molecule type" value="Genomic_DNA"/>
</dbReference>
<dbReference type="PANTHER" id="PTHR46652">
    <property type="entry name" value="LEUCINE-RICH REPEAT AND IQ DOMAIN-CONTAINING PROTEIN 1-RELATED"/>
    <property type="match status" value="1"/>
</dbReference>
<dbReference type="InterPro" id="IPR003591">
    <property type="entry name" value="Leu-rich_rpt_typical-subtyp"/>
</dbReference>
<name>A0AAP0IXY7_9MAGN</name>
<evidence type="ECO:0000313" key="5">
    <source>
        <dbReference type="Proteomes" id="UP001417504"/>
    </source>
</evidence>
<dbReference type="PANTHER" id="PTHR46652:SF7">
    <property type="entry name" value="LEUCINE-RICH REPEAT AND IQ DOMAIN-CONTAINING PROTEIN 1"/>
    <property type="match status" value="1"/>
</dbReference>
<organism evidence="4 5">
    <name type="scientific">Stephania japonica</name>
    <dbReference type="NCBI Taxonomy" id="461633"/>
    <lineage>
        <taxon>Eukaryota</taxon>
        <taxon>Viridiplantae</taxon>
        <taxon>Streptophyta</taxon>
        <taxon>Embryophyta</taxon>
        <taxon>Tracheophyta</taxon>
        <taxon>Spermatophyta</taxon>
        <taxon>Magnoliopsida</taxon>
        <taxon>Ranunculales</taxon>
        <taxon>Menispermaceae</taxon>
        <taxon>Menispermoideae</taxon>
        <taxon>Cissampelideae</taxon>
        <taxon>Stephania</taxon>
    </lineage>
</organism>
<evidence type="ECO:0000256" key="2">
    <source>
        <dbReference type="ARBA" id="ARBA00022737"/>
    </source>
</evidence>
<evidence type="ECO:0000313" key="4">
    <source>
        <dbReference type="EMBL" id="KAK9122837.1"/>
    </source>
</evidence>
<dbReference type="InterPro" id="IPR001611">
    <property type="entry name" value="Leu-rich_rpt"/>
</dbReference>
<evidence type="ECO:0000256" key="3">
    <source>
        <dbReference type="SAM" id="MobiDB-lite"/>
    </source>
</evidence>
<keyword evidence="1" id="KW-0433">Leucine-rich repeat</keyword>
<reference evidence="4 5" key="1">
    <citation type="submission" date="2024-01" db="EMBL/GenBank/DDBJ databases">
        <title>Genome assemblies of Stephania.</title>
        <authorList>
            <person name="Yang L."/>
        </authorList>
    </citation>
    <scope>NUCLEOTIDE SEQUENCE [LARGE SCALE GENOMIC DNA]</scope>
    <source>
        <strain evidence="4">QJT</strain>
        <tissue evidence="4">Leaf</tissue>
    </source>
</reference>
<dbReference type="SMART" id="SM00369">
    <property type="entry name" value="LRR_TYP"/>
    <property type="match status" value="4"/>
</dbReference>
<feature type="compositionally biased region" description="Basic and acidic residues" evidence="3">
    <location>
        <begin position="315"/>
        <end position="324"/>
    </location>
</feature>
<keyword evidence="5" id="KW-1185">Reference proteome</keyword>
<dbReference type="SUPFAM" id="SSF52058">
    <property type="entry name" value="L domain-like"/>
    <property type="match status" value="1"/>
</dbReference>
<dbReference type="AlphaFoldDB" id="A0AAP0IXY7"/>
<comment type="caution">
    <text evidence="4">The sequence shown here is derived from an EMBL/GenBank/DDBJ whole genome shotgun (WGS) entry which is preliminary data.</text>
</comment>
<feature type="region of interest" description="Disordered" evidence="3">
    <location>
        <begin position="299"/>
        <end position="341"/>
    </location>
</feature>
<evidence type="ECO:0000256" key="1">
    <source>
        <dbReference type="ARBA" id="ARBA00022614"/>
    </source>
</evidence>
<sequence>MNKLSSERVLEETQVTDSAAITVLKLPHRALSDVSCLCEFKNLEKLDLGFNNLCSTEGLSVCVNLKWLSVVQNKLDSLRGIEGLVKLTVLNAGKNKLKSMDEVRSLTSLRALILNDNVISSISGLDQMKELNTLVLSRNPIRDIGLSLTKLKSVTKLSLSECRVQKVGSSLKALVNLKELRLAHNEISTLPVELNHNVEVRNLDLGNNAFTRFSDLKVLASLGKLKNLNLHGNPVTEKDKLAKKIKKLVPGLQIFNARPVERSERSGKTSQNIHFNWTSESLDAAADIEMKEKVKGESVQASEKVFQRSSGSVEHYNRPLDNAEKPAGNMASKRIKDSKKDAAMEKELKRKKQKVEQRKLDPIDDGETPFVELITANSTVDPEYGNKEIHQEIAREMKLSSERVTFPAKKKKTSKNLKSGGSALELLSSTTEVGMGGPSTWGD</sequence>
<dbReference type="Proteomes" id="UP001417504">
    <property type="component" value="Unassembled WGS sequence"/>
</dbReference>
<accession>A0AAP0IXY7</accession>
<dbReference type="InterPro" id="IPR032675">
    <property type="entry name" value="LRR_dom_sf"/>
</dbReference>
<proteinExistence type="predicted"/>
<protein>
    <submittedName>
        <fullName evidence="4">Uncharacterized protein</fullName>
    </submittedName>
</protein>
<dbReference type="PROSITE" id="PS51450">
    <property type="entry name" value="LRR"/>
    <property type="match status" value="5"/>
</dbReference>
<dbReference type="SMART" id="SM00365">
    <property type="entry name" value="LRR_SD22"/>
    <property type="match status" value="6"/>
</dbReference>
<gene>
    <name evidence="4" type="ORF">Sjap_012439</name>
</gene>
<feature type="region of interest" description="Disordered" evidence="3">
    <location>
        <begin position="404"/>
        <end position="423"/>
    </location>
</feature>
<dbReference type="Gene3D" id="3.80.10.10">
    <property type="entry name" value="Ribonuclease Inhibitor"/>
    <property type="match status" value="2"/>
</dbReference>
<keyword evidence="2" id="KW-0677">Repeat</keyword>
<dbReference type="InterPro" id="IPR050836">
    <property type="entry name" value="SDS22/Internalin_LRR"/>
</dbReference>